<proteinExistence type="inferred from homology"/>
<dbReference type="PRINTS" id="PR00298">
    <property type="entry name" value="CHAPERONIN60"/>
</dbReference>
<evidence type="ECO:0000313" key="11">
    <source>
        <dbReference type="EMBL" id="AWW31771.1"/>
    </source>
</evidence>
<keyword evidence="6" id="KW-0963">Cytoplasm</keyword>
<dbReference type="NCBIfam" id="NF000592">
    <property type="entry name" value="PRK00013.1"/>
    <property type="match status" value="1"/>
</dbReference>
<dbReference type="EC" id="5.6.1.7" evidence="6"/>
<comment type="subcellular location">
    <subcellularLocation>
        <location evidence="6">Cytoplasm</location>
    </subcellularLocation>
</comment>
<evidence type="ECO:0000256" key="7">
    <source>
        <dbReference type="RuleBase" id="RU000418"/>
    </source>
</evidence>
<evidence type="ECO:0000256" key="4">
    <source>
        <dbReference type="ARBA" id="ARBA00023186"/>
    </source>
</evidence>
<dbReference type="FunFam" id="3.50.7.10:FF:000001">
    <property type="entry name" value="60 kDa chaperonin"/>
    <property type="match status" value="1"/>
</dbReference>
<dbReference type="SUPFAM" id="SSF52029">
    <property type="entry name" value="GroEL apical domain-like"/>
    <property type="match status" value="1"/>
</dbReference>
<dbReference type="Gene3D" id="1.10.560.10">
    <property type="entry name" value="GroEL-like equatorial domain"/>
    <property type="match status" value="1"/>
</dbReference>
<dbReference type="NCBIfam" id="NF009487">
    <property type="entry name" value="PRK12849.1"/>
    <property type="match status" value="1"/>
</dbReference>
<dbReference type="InterPro" id="IPR027413">
    <property type="entry name" value="GROEL-like_equatorial_sf"/>
</dbReference>
<comment type="caution">
    <text evidence="6">Lacks conserved residue(s) required for the propagation of feature annotation.</text>
</comment>
<dbReference type="GO" id="GO:0051082">
    <property type="term" value="F:unfolded protein binding"/>
    <property type="evidence" value="ECO:0007669"/>
    <property type="project" value="UniProtKB-UniRule"/>
</dbReference>
<evidence type="ECO:0000256" key="9">
    <source>
        <dbReference type="SAM" id="Coils"/>
    </source>
</evidence>
<accession>A0A2Z4IKZ3</accession>
<dbReference type="Gene3D" id="3.30.260.10">
    <property type="entry name" value="TCP-1-like chaperonin intermediate domain"/>
    <property type="match status" value="1"/>
</dbReference>
<dbReference type="Gene3D" id="3.50.7.10">
    <property type="entry name" value="GroEL"/>
    <property type="match status" value="1"/>
</dbReference>
<name>A0A2Z4IKZ3_9BACT</name>
<evidence type="ECO:0000256" key="6">
    <source>
        <dbReference type="HAMAP-Rule" id="MF_00600"/>
    </source>
</evidence>
<sequence>MAKELFFDTDARERLKKGVDALAEAVKVTLGPKGRNVIIDKKFGAPTITKDGVSVAKEIELEEPIENMGAQLVKEVASKTADNAGDGTTTATVLTQSIFNVGIKNVAAGANPMDLKRGIDKAVAAVVAELKATSKPISTSKEIAQVGTISANNDEEIGNMIADAMDKVGKDGVITVEEAKGTETEVRTVEGMQFDRGYLSPYFTTNTEKMEAELENPYILIYDKKISSMKELLPVLEPVAQSGKPLLIIAEDVDGEALATLVVNKIRGALKVAAVKAPGFGDRRKAMLEDIAILTGGTVISEERGYKLENASIEYLGTAEKVNIDKDNTTIVNGAGDKESIEARISEIKTQIEKSTSEYDKEKLQERLAKLSGGVAILYIGAATEVEMKEKKDRVDDALHATRAAVQEGVVVGGGVALIRTASALEGLKGENDDQDTGINIIRQAIESPLRAIVANAGAEGSVVINKIKEGTGNYGYNARTDKFEDLFEAGVIDPTKVTRLALENAASIAALLLTTECVVADVKEEGGGTPAPPMGGGGMGGMM</sequence>
<dbReference type="KEGG" id="est:DN752_17460"/>
<dbReference type="AlphaFoldDB" id="A0A2Z4IKZ3"/>
<dbReference type="InterPro" id="IPR027410">
    <property type="entry name" value="TCP-1-like_intermed_sf"/>
</dbReference>
<dbReference type="InterPro" id="IPR001844">
    <property type="entry name" value="Cpn60/GroEL"/>
</dbReference>
<keyword evidence="2 6" id="KW-0547">Nucleotide-binding</keyword>
<dbReference type="FunFam" id="1.10.560.10:FF:000001">
    <property type="entry name" value="60 kDa chaperonin"/>
    <property type="match status" value="1"/>
</dbReference>
<dbReference type="NCBIfam" id="NF009488">
    <property type="entry name" value="PRK12850.1"/>
    <property type="match status" value="1"/>
</dbReference>
<dbReference type="SUPFAM" id="SSF54849">
    <property type="entry name" value="GroEL-intermediate domain like"/>
    <property type="match status" value="1"/>
</dbReference>
<dbReference type="NCBIfam" id="TIGR02348">
    <property type="entry name" value="GroEL"/>
    <property type="match status" value="1"/>
</dbReference>
<dbReference type="OrthoDB" id="9766614at2"/>
<feature type="coiled-coil region" evidence="9">
    <location>
        <begin position="338"/>
        <end position="365"/>
    </location>
</feature>
<gene>
    <name evidence="6 11" type="primary">groL</name>
    <name evidence="6" type="synonym">groEL</name>
    <name evidence="11" type="ORF">DN752_17460</name>
</gene>
<dbReference type="GO" id="GO:0005737">
    <property type="term" value="C:cytoplasm"/>
    <property type="evidence" value="ECO:0007669"/>
    <property type="project" value="UniProtKB-SubCell"/>
</dbReference>
<keyword evidence="3 6" id="KW-0067">ATP-binding</keyword>
<comment type="subunit">
    <text evidence="6 8">Forms a cylinder of 14 subunits composed of two heptameric rings stacked back-to-back. Interacts with the co-chaperonin GroES.</text>
</comment>
<feature type="binding site" evidence="6">
    <location>
        <position position="494"/>
    </location>
    <ligand>
        <name>ATP</name>
        <dbReference type="ChEBI" id="CHEBI:30616"/>
    </ligand>
</feature>
<evidence type="ECO:0000256" key="10">
    <source>
        <dbReference type="SAM" id="MobiDB-lite"/>
    </source>
</evidence>
<feature type="binding site" evidence="6">
    <location>
        <begin position="86"/>
        <end position="90"/>
    </location>
    <ligand>
        <name>ATP</name>
        <dbReference type="ChEBI" id="CHEBI:30616"/>
    </ligand>
</feature>
<protein>
    <recommendedName>
        <fullName evidence="6">Chaperonin GroEL</fullName>
        <ecNumber evidence="6">5.6.1.7</ecNumber>
    </recommendedName>
    <alternativeName>
        <fullName evidence="6">60 kDa chaperonin</fullName>
    </alternativeName>
    <alternativeName>
        <fullName evidence="6">Chaperonin-60</fullName>
        <shortName evidence="6">Cpn60</shortName>
    </alternativeName>
</protein>
<dbReference type="SUPFAM" id="SSF48592">
    <property type="entry name" value="GroEL equatorial domain-like"/>
    <property type="match status" value="1"/>
</dbReference>
<evidence type="ECO:0000313" key="12">
    <source>
        <dbReference type="Proteomes" id="UP000248688"/>
    </source>
</evidence>
<dbReference type="GO" id="GO:0005524">
    <property type="term" value="F:ATP binding"/>
    <property type="evidence" value="ECO:0007669"/>
    <property type="project" value="UniProtKB-UniRule"/>
</dbReference>
<evidence type="ECO:0000256" key="5">
    <source>
        <dbReference type="ARBA" id="ARBA00023235"/>
    </source>
</evidence>
<dbReference type="EMBL" id="CP030041">
    <property type="protein sequence ID" value="AWW31771.1"/>
    <property type="molecule type" value="Genomic_DNA"/>
</dbReference>
<dbReference type="GO" id="GO:0140662">
    <property type="term" value="F:ATP-dependent protein folding chaperone"/>
    <property type="evidence" value="ECO:0007669"/>
    <property type="project" value="InterPro"/>
</dbReference>
<keyword evidence="4 6" id="KW-0143">Chaperone</keyword>
<keyword evidence="9" id="KW-0175">Coiled coil</keyword>
<dbReference type="PANTHER" id="PTHR45633">
    <property type="entry name" value="60 KDA HEAT SHOCK PROTEIN, MITOCHONDRIAL"/>
    <property type="match status" value="1"/>
</dbReference>
<comment type="similarity">
    <text evidence="1 6 7">Belongs to the chaperonin (HSP60) family.</text>
</comment>
<evidence type="ECO:0000256" key="8">
    <source>
        <dbReference type="RuleBase" id="RU000419"/>
    </source>
</evidence>
<evidence type="ECO:0000256" key="3">
    <source>
        <dbReference type="ARBA" id="ARBA00022840"/>
    </source>
</evidence>
<keyword evidence="12" id="KW-1185">Reference proteome</keyword>
<dbReference type="RefSeq" id="WP_112785145.1">
    <property type="nucleotide sequence ID" value="NZ_CP030041.1"/>
</dbReference>
<dbReference type="GO" id="GO:0042026">
    <property type="term" value="P:protein refolding"/>
    <property type="evidence" value="ECO:0007669"/>
    <property type="project" value="UniProtKB-UniRule"/>
</dbReference>
<feature type="region of interest" description="Disordered" evidence="10">
    <location>
        <begin position="525"/>
        <end position="544"/>
    </location>
</feature>
<reference evidence="11 12" key="1">
    <citation type="submission" date="2018-06" db="EMBL/GenBank/DDBJ databases">
        <title>Echinicola strongylocentroti sp. nov., isolated from a sea urchin Strongylocentrotus intermedius.</title>
        <authorList>
            <person name="Bae S.S."/>
        </authorList>
    </citation>
    <scope>NUCLEOTIDE SEQUENCE [LARGE SCALE GENOMIC DNA]</scope>
    <source>
        <strain evidence="11 12">MEBiC08714</strain>
    </source>
</reference>
<dbReference type="Pfam" id="PF00118">
    <property type="entry name" value="Cpn60_TCP1"/>
    <property type="match status" value="1"/>
</dbReference>
<organism evidence="11 12">
    <name type="scientific">Echinicola strongylocentroti</name>
    <dbReference type="NCBI Taxonomy" id="1795355"/>
    <lineage>
        <taxon>Bacteria</taxon>
        <taxon>Pseudomonadati</taxon>
        <taxon>Bacteroidota</taxon>
        <taxon>Cytophagia</taxon>
        <taxon>Cytophagales</taxon>
        <taxon>Cyclobacteriaceae</taxon>
        <taxon>Echinicola</taxon>
    </lineage>
</organism>
<dbReference type="InterPro" id="IPR002423">
    <property type="entry name" value="Cpn60/GroEL/TCP-1"/>
</dbReference>
<evidence type="ECO:0000256" key="1">
    <source>
        <dbReference type="ARBA" id="ARBA00006607"/>
    </source>
</evidence>
<feature type="binding site" evidence="6">
    <location>
        <position position="50"/>
    </location>
    <ligand>
        <name>ATP</name>
        <dbReference type="ChEBI" id="CHEBI:30616"/>
    </ligand>
</feature>
<dbReference type="InterPro" id="IPR018370">
    <property type="entry name" value="Chaperonin_Cpn60_CS"/>
</dbReference>
<keyword evidence="5 6" id="KW-0413">Isomerase</keyword>
<dbReference type="GO" id="GO:0016853">
    <property type="term" value="F:isomerase activity"/>
    <property type="evidence" value="ECO:0007669"/>
    <property type="project" value="UniProtKB-KW"/>
</dbReference>
<dbReference type="Proteomes" id="UP000248688">
    <property type="component" value="Chromosome"/>
</dbReference>
<dbReference type="NCBIfam" id="NF009489">
    <property type="entry name" value="PRK12851.1"/>
    <property type="match status" value="1"/>
</dbReference>
<dbReference type="InterPro" id="IPR027409">
    <property type="entry name" value="GroEL-like_apical_dom_sf"/>
</dbReference>
<feature type="compositionally biased region" description="Gly residues" evidence="10">
    <location>
        <begin position="535"/>
        <end position="544"/>
    </location>
</feature>
<feature type="binding site" evidence="6">
    <location>
        <position position="414"/>
    </location>
    <ligand>
        <name>ATP</name>
        <dbReference type="ChEBI" id="CHEBI:30616"/>
    </ligand>
</feature>
<evidence type="ECO:0000256" key="2">
    <source>
        <dbReference type="ARBA" id="ARBA00022741"/>
    </source>
</evidence>
<dbReference type="PROSITE" id="PS00296">
    <property type="entry name" value="CHAPERONINS_CPN60"/>
    <property type="match status" value="1"/>
</dbReference>
<dbReference type="CDD" id="cd03344">
    <property type="entry name" value="GroEL"/>
    <property type="match status" value="1"/>
</dbReference>
<dbReference type="HAMAP" id="MF_00600">
    <property type="entry name" value="CH60"/>
    <property type="match status" value="1"/>
</dbReference>
<comment type="function">
    <text evidence="6 8">Together with its co-chaperonin GroES, plays an essential role in assisting protein folding. The GroEL-GroES system forms a nano-cage that allows encapsulation of the non-native substrate proteins and provides a physical environment optimized to promote and accelerate protein folding.</text>
</comment>
<feature type="binding site" evidence="6">
    <location>
        <begin position="29"/>
        <end position="32"/>
    </location>
    <ligand>
        <name>ATP</name>
        <dbReference type="ChEBI" id="CHEBI:30616"/>
    </ligand>
</feature>